<dbReference type="PANTHER" id="PTHR34448">
    <property type="entry name" value="AMINOPEPTIDASE"/>
    <property type="match status" value="1"/>
</dbReference>
<dbReference type="RefSeq" id="WP_014983999.1">
    <property type="nucleotide sequence ID" value="NC_018681.1"/>
</dbReference>
<name>K0EVN8_NOCB7</name>
<dbReference type="InterPro" id="IPR052170">
    <property type="entry name" value="M29_Exopeptidase"/>
</dbReference>
<organism evidence="2 3">
    <name type="scientific">Nocardia brasiliensis (strain ATCC 700358 / HUJEG-1)</name>
    <dbReference type="NCBI Taxonomy" id="1133849"/>
    <lineage>
        <taxon>Bacteria</taxon>
        <taxon>Bacillati</taxon>
        <taxon>Actinomycetota</taxon>
        <taxon>Actinomycetes</taxon>
        <taxon>Mycobacteriales</taxon>
        <taxon>Nocardiaceae</taxon>
        <taxon>Nocardia</taxon>
    </lineage>
</organism>
<dbReference type="eggNOG" id="COG2309">
    <property type="taxonomic scope" value="Bacteria"/>
</dbReference>
<evidence type="ECO:0000313" key="3">
    <source>
        <dbReference type="Proteomes" id="UP000006304"/>
    </source>
</evidence>
<sequence length="377" mass="41583">MTSQLIDDDRDLTVKAGVARLFEQFGRIGCQDFVILAYTPECRIYAAHAGLFLDSLEVDWASVPMAPLRDAGVGERLSTKLPSPTGFVGNLVVVTLERDTMSHFEVFIPLFDRYGIARTKIMRVISASDDFFRYALTYSPERLEQLNATLLAEFHGRSSIRVTSPGGTDLNIILDEDKYDWISNRGRLRPGAFTILPPGEIATFPARVDGVLVADGAVNCNVIAELDMRLANAPITFEIENSIIRAFDCPGTEMNAFLQRAFALPHARRVGELGFGTNQAIPSFVAHNSHMNERRSGLHIGFGQHNQPLSVVGYDARIHIDVITDDATIHFDNGRTVTLSRLVPVPGVEHPQLIRDEDITGDCCSAGCARVTIDARR</sequence>
<dbReference type="EMBL" id="CP003876">
    <property type="protein sequence ID" value="AFU01144.1"/>
    <property type="molecule type" value="Genomic_DNA"/>
</dbReference>
<proteinExistence type="predicted"/>
<keyword evidence="3" id="KW-1185">Reference proteome</keyword>
<dbReference type="GO" id="GO:0046872">
    <property type="term" value="F:metal ion binding"/>
    <property type="evidence" value="ECO:0007669"/>
    <property type="project" value="UniProtKB-KW"/>
</dbReference>
<reference evidence="2 3" key="1">
    <citation type="journal article" date="2012" name="J. Bacteriol.">
        <title>Complete genome sequence of Nocardia brasiliensis HUJEG-1.</title>
        <authorList>
            <person name="Vera-Cabrera L."/>
            <person name="Ortiz-Lopez R."/>
            <person name="Elizondo-Gonzalez R."/>
            <person name="Perez-Maya A.A."/>
            <person name="Ocampo-Candiani J."/>
        </authorList>
    </citation>
    <scope>NUCLEOTIDE SEQUENCE [LARGE SCALE GENOMIC DNA]</scope>
    <source>
        <strain evidence="3">ATCC 700358</strain>
    </source>
</reference>
<gene>
    <name evidence="2" type="ORF">O3I_015915</name>
</gene>
<dbReference type="AlphaFoldDB" id="K0EVN8"/>
<dbReference type="InterPro" id="IPR058739">
    <property type="entry name" value="NicX"/>
</dbReference>
<accession>K0EVN8</accession>
<dbReference type="Pfam" id="PF26233">
    <property type="entry name" value="NicX"/>
    <property type="match status" value="1"/>
</dbReference>
<dbReference type="SUPFAM" id="SSF144052">
    <property type="entry name" value="Thermophilic metalloprotease-like"/>
    <property type="match status" value="1"/>
</dbReference>
<keyword evidence="1" id="KW-0479">Metal-binding</keyword>
<evidence type="ECO:0008006" key="4">
    <source>
        <dbReference type="Google" id="ProtNLM"/>
    </source>
</evidence>
<evidence type="ECO:0000256" key="1">
    <source>
        <dbReference type="ARBA" id="ARBA00022723"/>
    </source>
</evidence>
<evidence type="ECO:0000313" key="2">
    <source>
        <dbReference type="EMBL" id="AFU01144.1"/>
    </source>
</evidence>
<dbReference type="HOGENOM" id="CLU_733271_0_0_11"/>
<dbReference type="STRING" id="1133849.O3I_015915"/>
<dbReference type="PANTHER" id="PTHR34448:SF1">
    <property type="entry name" value="BLL6088 PROTEIN"/>
    <property type="match status" value="1"/>
</dbReference>
<dbReference type="KEGG" id="nbr:O3I_015915"/>
<dbReference type="Proteomes" id="UP000006304">
    <property type="component" value="Chromosome"/>
</dbReference>
<protein>
    <recommendedName>
        <fullName evidence="4">Leucyl aminopeptidase</fullName>
    </recommendedName>
</protein>